<protein>
    <submittedName>
        <fullName evidence="1">Uncharacterized protein</fullName>
    </submittedName>
</protein>
<dbReference type="AlphaFoldDB" id="A0AAU8LYW1"/>
<accession>A0AAU8LYW1</accession>
<reference evidence="1" key="1">
    <citation type="journal article" date="2024" name="Syst. Appl. Microbiol.">
        <title>First single-strain enrichments of Electrothrix cable bacteria, description of E. aestuarii sp. nov. and E. rattekaaiensis sp. nov., and proposal of a cable bacteria taxonomy following the rules of the SeqCode.</title>
        <authorList>
            <person name="Plum-Jensen L.E."/>
            <person name="Schramm A."/>
            <person name="Marshall I.P.G."/>
        </authorList>
    </citation>
    <scope>NUCLEOTIDE SEQUENCE</scope>
    <source>
        <strain evidence="1">Rat1</strain>
    </source>
</reference>
<sequence>MDDVYQVAGQAAKSVKWLGDKEKLILRLMKRERLRLSKDKKSRIDKGSYEDLLCFSKIARYSTFKLGISIVQPAISKAQISDDQLSILGATAAYIDEISGVKLRVITNK</sequence>
<evidence type="ECO:0000313" key="1">
    <source>
        <dbReference type="EMBL" id="XCN74065.1"/>
    </source>
</evidence>
<proteinExistence type="predicted"/>
<name>A0AAU8LYW1_9BACT</name>
<dbReference type="KEGG" id="eaj:Q3M24_04735"/>
<reference evidence="1" key="2">
    <citation type="submission" date="2024-06" db="EMBL/GenBank/DDBJ databases">
        <authorList>
            <person name="Plum-Jensen L.E."/>
            <person name="Schramm A."/>
            <person name="Marshall I.P.G."/>
        </authorList>
    </citation>
    <scope>NUCLEOTIDE SEQUENCE</scope>
    <source>
        <strain evidence="1">Rat1</strain>
    </source>
</reference>
<dbReference type="EMBL" id="CP159373">
    <property type="protein sequence ID" value="XCN74065.1"/>
    <property type="molecule type" value="Genomic_DNA"/>
</dbReference>
<organism evidence="1">
    <name type="scientific">Candidatus Electrothrix aestuarii</name>
    <dbReference type="NCBI Taxonomy" id="3062594"/>
    <lineage>
        <taxon>Bacteria</taxon>
        <taxon>Pseudomonadati</taxon>
        <taxon>Thermodesulfobacteriota</taxon>
        <taxon>Desulfobulbia</taxon>
        <taxon>Desulfobulbales</taxon>
        <taxon>Desulfobulbaceae</taxon>
        <taxon>Candidatus Electrothrix</taxon>
    </lineage>
</organism>
<gene>
    <name evidence="1" type="ORF">Q3M24_04735</name>
</gene>